<name>A0ABX1PAF8_9CYAN</name>
<proteinExistence type="predicted"/>
<reference evidence="1 2" key="1">
    <citation type="submission" date="2018-06" db="EMBL/GenBank/DDBJ databases">
        <title>Comparative genomics of Brasilonema spp. strains.</title>
        <authorList>
            <person name="Alvarenga D.O."/>
            <person name="Fiore M.F."/>
            <person name="Varani A.M."/>
        </authorList>
    </citation>
    <scope>NUCLEOTIDE SEQUENCE [LARGE SCALE GENOMIC DNA]</scope>
    <source>
        <strain evidence="1 2">SPC951</strain>
    </source>
</reference>
<dbReference type="Proteomes" id="UP000718564">
    <property type="component" value="Unassembled WGS sequence"/>
</dbReference>
<sequence length="74" mass="7582">MAPNHNYLPPLNLLNISTASSAGICVCGDSSGVLVSQRVGKAHRPCSEAKTVGSAVESPPSKQNICLKAAMTTT</sequence>
<dbReference type="RefSeq" id="WP_211173314.1">
    <property type="nucleotide sequence ID" value="NZ_CAWPJE010000120.1"/>
</dbReference>
<dbReference type="EMBL" id="QMEB01000128">
    <property type="protein sequence ID" value="NMG20978.1"/>
    <property type="molecule type" value="Genomic_DNA"/>
</dbReference>
<accession>A0ABX1PAF8</accession>
<organism evidence="1 2">
    <name type="scientific">Brasilonema bromeliae SPC951</name>
    <dbReference type="NCBI Taxonomy" id="385972"/>
    <lineage>
        <taxon>Bacteria</taxon>
        <taxon>Bacillati</taxon>
        <taxon>Cyanobacteriota</taxon>
        <taxon>Cyanophyceae</taxon>
        <taxon>Nostocales</taxon>
        <taxon>Scytonemataceae</taxon>
        <taxon>Brasilonema</taxon>
        <taxon>Bromeliae group (in: Brasilonema)</taxon>
    </lineage>
</organism>
<comment type="caution">
    <text evidence="1">The sequence shown here is derived from an EMBL/GenBank/DDBJ whole genome shotgun (WGS) entry which is preliminary data.</text>
</comment>
<keyword evidence="2" id="KW-1185">Reference proteome</keyword>
<evidence type="ECO:0000313" key="1">
    <source>
        <dbReference type="EMBL" id="NMG20978.1"/>
    </source>
</evidence>
<gene>
    <name evidence="1" type="ORF">DP116_16575</name>
</gene>
<evidence type="ECO:0000313" key="2">
    <source>
        <dbReference type="Proteomes" id="UP000718564"/>
    </source>
</evidence>
<protein>
    <submittedName>
        <fullName evidence="1">Uncharacterized protein</fullName>
    </submittedName>
</protein>